<sequence length="268" mass="29836">MVRVALFSDLHLDSAPWTPPTDLQADIVVLAGDLNVKARGLPWPDARAMFGCDHVLAVAGNHDVFGSSIDDGMDRLRTRLASQGVTLLERDEAVVHGIRFLGCTLWTDVRLFAGADDRLVRADAAMLVGDAYSPHMRDYRQIRVAGGGYRRLRPLDTATLHHQSVDWLEGRLAAPHNGPTVVVTHHAPSARCLPAWAQQDRWSCAYASHLDWLVERYQPDGWCYGHIHDPPPNLAIGRTPLWTNPRGHGDSIHDHNPSFDPYGLQQEF</sequence>
<organism evidence="3 4">
    <name type="scientific">Nitrospirillum viridazoti CBAmc</name>
    <dbReference type="NCBI Taxonomy" id="1441467"/>
    <lineage>
        <taxon>Bacteria</taxon>
        <taxon>Pseudomonadati</taxon>
        <taxon>Pseudomonadota</taxon>
        <taxon>Alphaproteobacteria</taxon>
        <taxon>Rhodospirillales</taxon>
        <taxon>Azospirillaceae</taxon>
        <taxon>Nitrospirillum</taxon>
        <taxon>Nitrospirillum viridazoti</taxon>
    </lineage>
</organism>
<dbReference type="PANTHER" id="PTHR37844">
    <property type="entry name" value="SER/THR PROTEIN PHOSPHATASE SUPERFAMILY (AFU_ORTHOLOGUE AFUA_1G14840)"/>
    <property type="match status" value="1"/>
</dbReference>
<gene>
    <name evidence="3" type="ORF">Y958_29225</name>
</gene>
<name>A0A248K243_9PROT</name>
<dbReference type="AlphaFoldDB" id="A0A248K243"/>
<feature type="region of interest" description="Disordered" evidence="1">
    <location>
        <begin position="245"/>
        <end position="268"/>
    </location>
</feature>
<dbReference type="RefSeq" id="WP_088875447.1">
    <property type="nucleotide sequence ID" value="NZ_CP022113.1"/>
</dbReference>
<evidence type="ECO:0000256" key="1">
    <source>
        <dbReference type="SAM" id="MobiDB-lite"/>
    </source>
</evidence>
<dbReference type="Pfam" id="PF00149">
    <property type="entry name" value="Metallophos"/>
    <property type="match status" value="1"/>
</dbReference>
<dbReference type="Proteomes" id="UP000197153">
    <property type="component" value="Chromosome 4"/>
</dbReference>
<dbReference type="EMBL" id="CP022113">
    <property type="protein sequence ID" value="ASG25057.1"/>
    <property type="molecule type" value="Genomic_DNA"/>
</dbReference>
<dbReference type="SUPFAM" id="SSF56300">
    <property type="entry name" value="Metallo-dependent phosphatases"/>
    <property type="match status" value="1"/>
</dbReference>
<evidence type="ECO:0000259" key="2">
    <source>
        <dbReference type="Pfam" id="PF00149"/>
    </source>
</evidence>
<reference evidence="3 4" key="1">
    <citation type="submission" date="2017-06" db="EMBL/GenBank/DDBJ databases">
        <title>Complete genome sequence of Nitrospirillum amazonense strain CBAmC, an endophytic nitrogen-fixing and plant growth-promoting bacterium, isolated from sugarcane.</title>
        <authorList>
            <person name="Schwab S."/>
            <person name="dos Santos Teixeira K.R."/>
            <person name="Simoes Araujo J.L."/>
            <person name="Soares Vidal M."/>
            <person name="Borges de Freitas H.R."/>
            <person name="Rivello Crivelaro A.L."/>
            <person name="Bueno de Camargo Nunes A."/>
            <person name="dos Santos C.M."/>
            <person name="Palmeira da Silva Rosa D."/>
            <person name="da Silva Padilha D."/>
            <person name="da Silva E."/>
            <person name="Araujo Terra L."/>
            <person name="Soares Mendes V."/>
            <person name="Farinelli L."/>
            <person name="Magalhaes Cruz L."/>
            <person name="Baldani J.I."/>
        </authorList>
    </citation>
    <scope>NUCLEOTIDE SEQUENCE [LARGE SCALE GENOMIC DNA]</scope>
    <source>
        <strain evidence="3 4">CBAmC</strain>
    </source>
</reference>
<protein>
    <submittedName>
        <fullName evidence="3">Phosphoesterase</fullName>
    </submittedName>
</protein>
<dbReference type="InterPro" id="IPR029052">
    <property type="entry name" value="Metallo-depent_PP-like"/>
</dbReference>
<accession>A0A248K243</accession>
<feature type="domain" description="Calcineurin-like phosphoesterase" evidence="2">
    <location>
        <begin position="3"/>
        <end position="230"/>
    </location>
</feature>
<dbReference type="PANTHER" id="PTHR37844:SF2">
    <property type="entry name" value="SER_THR PROTEIN PHOSPHATASE SUPERFAMILY (AFU_ORTHOLOGUE AFUA_1G14840)"/>
    <property type="match status" value="1"/>
</dbReference>
<proteinExistence type="predicted"/>
<dbReference type="InterPro" id="IPR004843">
    <property type="entry name" value="Calcineurin-like_PHP"/>
</dbReference>
<dbReference type="Gene3D" id="3.60.21.10">
    <property type="match status" value="1"/>
</dbReference>
<dbReference type="GO" id="GO:0016787">
    <property type="term" value="F:hydrolase activity"/>
    <property type="evidence" value="ECO:0007669"/>
    <property type="project" value="InterPro"/>
</dbReference>
<evidence type="ECO:0000313" key="4">
    <source>
        <dbReference type="Proteomes" id="UP000197153"/>
    </source>
</evidence>
<evidence type="ECO:0000313" key="3">
    <source>
        <dbReference type="EMBL" id="ASG25057.1"/>
    </source>
</evidence>
<feature type="compositionally biased region" description="Basic and acidic residues" evidence="1">
    <location>
        <begin position="247"/>
        <end position="257"/>
    </location>
</feature>
<keyword evidence="4" id="KW-1185">Reference proteome</keyword>
<dbReference type="KEGG" id="nao:Y958_29225"/>